<dbReference type="AlphaFoldDB" id="A0A845HY77"/>
<comment type="caution">
    <text evidence="3">The sequence shown here is derived from an EMBL/GenBank/DDBJ whole genome shotgun (WGS) entry which is preliminary data.</text>
</comment>
<dbReference type="EMBL" id="WWCL01000002">
    <property type="protein sequence ID" value="MYN45949.1"/>
    <property type="molecule type" value="Genomic_DNA"/>
</dbReference>
<keyword evidence="4" id="KW-1185">Reference proteome</keyword>
<gene>
    <name evidence="3" type="ORF">GTP23_12915</name>
</gene>
<name>A0A845HY77_9BURK</name>
<dbReference type="InterPro" id="IPR036641">
    <property type="entry name" value="HPT_dom_sf"/>
</dbReference>
<dbReference type="Proteomes" id="UP000444316">
    <property type="component" value="Unassembled WGS sequence"/>
</dbReference>
<proteinExistence type="predicted"/>
<evidence type="ECO:0000313" key="3">
    <source>
        <dbReference type="EMBL" id="MYN45949.1"/>
    </source>
</evidence>
<evidence type="ECO:0000313" key="4">
    <source>
        <dbReference type="Proteomes" id="UP000444316"/>
    </source>
</evidence>
<dbReference type="InterPro" id="IPR008207">
    <property type="entry name" value="Sig_transdc_His_kin_Hpt_dom"/>
</dbReference>
<evidence type="ECO:0000256" key="1">
    <source>
        <dbReference type="ARBA" id="ARBA00023012"/>
    </source>
</evidence>
<keyword evidence="1" id="KW-0902">Two-component regulatory system</keyword>
<evidence type="ECO:0000259" key="2">
    <source>
        <dbReference type="Pfam" id="PF01627"/>
    </source>
</evidence>
<dbReference type="RefSeq" id="WP_161035484.1">
    <property type="nucleotide sequence ID" value="NZ_WWCL01000002.1"/>
</dbReference>
<organism evidence="3 4">
    <name type="scientific">Duganella fentianensis</name>
    <dbReference type="NCBI Taxonomy" id="2692177"/>
    <lineage>
        <taxon>Bacteria</taxon>
        <taxon>Pseudomonadati</taxon>
        <taxon>Pseudomonadota</taxon>
        <taxon>Betaproteobacteria</taxon>
        <taxon>Burkholderiales</taxon>
        <taxon>Oxalobacteraceae</taxon>
        <taxon>Telluria group</taxon>
        <taxon>Duganella</taxon>
    </lineage>
</organism>
<dbReference type="GO" id="GO:0000160">
    <property type="term" value="P:phosphorelay signal transduction system"/>
    <property type="evidence" value="ECO:0007669"/>
    <property type="project" value="UniProtKB-KW"/>
</dbReference>
<dbReference type="GO" id="GO:0004672">
    <property type="term" value="F:protein kinase activity"/>
    <property type="evidence" value="ECO:0007669"/>
    <property type="project" value="UniProtKB-ARBA"/>
</dbReference>
<sequence>MADPVSAEAEFRARLEALNARFVAQLPGMLEKIESALAACVASGATPTAEQLTALHESLHSVAGSAATFGYAMLGQQARRIEQQLRMTMQDGSGWPAIPPQVEQYLRWAARDPKANVYG</sequence>
<reference evidence="3" key="1">
    <citation type="submission" date="2019-12" db="EMBL/GenBank/DDBJ databases">
        <title>Novel species isolated from a subtropical stream in China.</title>
        <authorList>
            <person name="Lu H."/>
        </authorList>
    </citation>
    <scope>NUCLEOTIDE SEQUENCE [LARGE SCALE GENOMIC DNA]</scope>
    <source>
        <strain evidence="3">FT93W</strain>
    </source>
</reference>
<dbReference type="Gene3D" id="1.20.120.160">
    <property type="entry name" value="HPT domain"/>
    <property type="match status" value="1"/>
</dbReference>
<feature type="domain" description="HPt" evidence="2">
    <location>
        <begin position="21"/>
        <end position="103"/>
    </location>
</feature>
<dbReference type="Pfam" id="PF01627">
    <property type="entry name" value="Hpt"/>
    <property type="match status" value="1"/>
</dbReference>
<dbReference type="SUPFAM" id="SSF47226">
    <property type="entry name" value="Histidine-containing phosphotransfer domain, HPT domain"/>
    <property type="match status" value="1"/>
</dbReference>
<accession>A0A845HY77</accession>
<protein>
    <submittedName>
        <fullName evidence="3">Hpt domain-containing protein</fullName>
    </submittedName>
</protein>